<feature type="compositionally biased region" description="Polar residues" evidence="9">
    <location>
        <begin position="101"/>
        <end position="111"/>
    </location>
</feature>
<keyword evidence="4" id="KW-0472">Membrane</keyword>
<feature type="region of interest" description="Disordered" evidence="9">
    <location>
        <begin position="209"/>
        <end position="358"/>
    </location>
</feature>
<dbReference type="PANTHER" id="PTHR16830:SF1">
    <property type="entry name" value="FYN-BINDING PROTEIN 2"/>
    <property type="match status" value="1"/>
</dbReference>
<dbReference type="GO" id="GO:0007229">
    <property type="term" value="P:integrin-mediated signaling pathway"/>
    <property type="evidence" value="ECO:0007669"/>
    <property type="project" value="InterPro"/>
</dbReference>
<dbReference type="FunCoup" id="A0A6P6DEM8">
    <property type="interactions" value="305"/>
</dbReference>
<name>A0A6P6DEM8_OCTDE</name>
<dbReference type="OrthoDB" id="5986624at2759"/>
<feature type="region of interest" description="Disordered" evidence="9">
    <location>
        <begin position="53"/>
        <end position="142"/>
    </location>
</feature>
<evidence type="ECO:0000256" key="5">
    <source>
        <dbReference type="ARBA" id="ARBA00060088"/>
    </source>
</evidence>
<feature type="region of interest" description="Disordered" evidence="9">
    <location>
        <begin position="161"/>
        <end position="185"/>
    </location>
</feature>
<gene>
    <name evidence="12" type="primary">Fyb2</name>
</gene>
<evidence type="ECO:0000313" key="11">
    <source>
        <dbReference type="Proteomes" id="UP000515203"/>
    </source>
</evidence>
<dbReference type="GO" id="GO:0050852">
    <property type="term" value="P:T cell receptor signaling pathway"/>
    <property type="evidence" value="ECO:0007669"/>
    <property type="project" value="TreeGrafter"/>
</dbReference>
<comment type="function">
    <text evidence="5">Adapter protein that plays a role in T-cell receptor (TCR)-mediated activation of signaling pathways. Required for T-cell activation and integrin-mediated T-cell adhesion in response to TCR stimulation.</text>
</comment>
<evidence type="ECO:0000256" key="9">
    <source>
        <dbReference type="SAM" id="MobiDB-lite"/>
    </source>
</evidence>
<keyword evidence="3" id="KW-0597">Phosphoprotein</keyword>
<dbReference type="RefSeq" id="XP_023558441.1">
    <property type="nucleotide sequence ID" value="XM_023702673.1"/>
</dbReference>
<dbReference type="AlphaFoldDB" id="A0A6P6DEM8"/>
<evidence type="ECO:0000256" key="2">
    <source>
        <dbReference type="ARBA" id="ARBA00022443"/>
    </source>
</evidence>
<evidence type="ECO:0000256" key="7">
    <source>
        <dbReference type="ARBA" id="ARBA00068977"/>
    </source>
</evidence>
<protein>
    <recommendedName>
        <fullName evidence="7">FYN-binding protein 2</fullName>
    </recommendedName>
    <alternativeName>
        <fullName evidence="8">Activation-dependent, raft-recruited ADAP-like phosphoprotein</fullName>
    </alternativeName>
</protein>
<reference evidence="12" key="1">
    <citation type="submission" date="2025-08" db="UniProtKB">
        <authorList>
            <consortium name="RefSeq"/>
        </authorList>
    </citation>
    <scope>IDENTIFICATION</scope>
</reference>
<organism evidence="11 12">
    <name type="scientific">Octodon degus</name>
    <name type="common">Degu</name>
    <name type="synonym">Sciurus degus</name>
    <dbReference type="NCBI Taxonomy" id="10160"/>
    <lineage>
        <taxon>Eukaryota</taxon>
        <taxon>Metazoa</taxon>
        <taxon>Chordata</taxon>
        <taxon>Craniata</taxon>
        <taxon>Vertebrata</taxon>
        <taxon>Euteleostomi</taxon>
        <taxon>Mammalia</taxon>
        <taxon>Eutheria</taxon>
        <taxon>Euarchontoglires</taxon>
        <taxon>Glires</taxon>
        <taxon>Rodentia</taxon>
        <taxon>Hystricomorpha</taxon>
        <taxon>Octodontidae</taxon>
        <taxon>Octodon</taxon>
    </lineage>
</organism>
<proteinExistence type="predicted"/>
<dbReference type="GO" id="GO:0072659">
    <property type="term" value="P:protein localization to plasma membrane"/>
    <property type="evidence" value="ECO:0007669"/>
    <property type="project" value="TreeGrafter"/>
</dbReference>
<dbReference type="InterPro" id="IPR036028">
    <property type="entry name" value="SH3-like_dom_sf"/>
</dbReference>
<dbReference type="FunFam" id="2.30.30.40:FF:000220">
    <property type="entry name" value="FYN binding protein 2"/>
    <property type="match status" value="1"/>
</dbReference>
<sequence>MEEEGVRSFKELRAKFQKWDAPPLLGPIKFPASVSQTADIGWAWPTPIVAPGKPCPSYHNWSPARGPGAEANTPQAQRMKWTQRRKIQKSSSSPGLLEKPTASSPRESQVASLPPDVNASNPEVDDEEKGMGASSFQDKLRKWEKVSSQKGVMRLAPLLTSGGTKAFQGPGKQKSTGLLPERPWGNIQPKWAQTLPAQMELAHRKILATSEKVPSLRSGAGRKNQEKPSVASSTDDPCQPAYECELAIPAPANPLDTKQPQLPRTKPLPPIESLGPAPPKPPKPPAVDLQAFQRQQAALTETQAKADGKELLGPPERVEILEANPLDTKQPQLPRTKPLPPIESLGPAPPKPPKPPAVDLQAFQRQQAALTETQAKADGKELLGPPESAEFEEPHNYEATISSLRQSGNSINLCTAEKIAGATYEVEIEELPKPWKSCLPQELCPQEDKYMQGKEPCELGHQESAQEPHARHPAKVDVYEVTPEHLQMTSVHSDGWIMAAAPQETTADNMEAKAWSEDVNLAGPSQDQGGCEKALELTAHPQDLVAFNPRPVSQATYDDVDCLRADISKSDFSSSFTSDSVSEESSEEIYDDVCKTKSNSSQIELDGKEALKRLQQFFRKEKDRFKMKAIKSKENLRAFSVSLPDLQLRSQEVVIYDDVNTIESEANFSPRNFFRTKKKNYLEKNRIREEKLFRQRFQYNKEIAVINRAVVCSSTSRNGMFDLPVTPGEELEVIDTTDQNLVICRNSKGKYGYVLIEHLNFKHHGWSPLEDQDPMGRPVQGVAASRT</sequence>
<feature type="compositionally biased region" description="Basic and acidic residues" evidence="9">
    <location>
        <begin position="304"/>
        <end position="320"/>
    </location>
</feature>
<dbReference type="SUPFAM" id="SSF50044">
    <property type="entry name" value="SH3-domain"/>
    <property type="match status" value="1"/>
</dbReference>
<dbReference type="PANTHER" id="PTHR16830">
    <property type="entry name" value="SH2 CONTAINING ADAPTOR PRAM-1 RELATED"/>
    <property type="match status" value="1"/>
</dbReference>
<evidence type="ECO:0000259" key="10">
    <source>
        <dbReference type="Pfam" id="PF14603"/>
    </source>
</evidence>
<dbReference type="CTD" id="199920"/>
<comment type="subcellular location">
    <subcellularLocation>
        <location evidence="1">Membrane raft</location>
    </subcellularLocation>
</comment>
<evidence type="ECO:0000256" key="1">
    <source>
        <dbReference type="ARBA" id="ARBA00004285"/>
    </source>
</evidence>
<comment type="subunit">
    <text evidence="6">Interacts with SKAP1, LCK and FYN. The phosphorylated form interacts with LCP2.</text>
</comment>
<keyword evidence="11" id="KW-1185">Reference proteome</keyword>
<evidence type="ECO:0000256" key="4">
    <source>
        <dbReference type="ARBA" id="ARBA00023136"/>
    </source>
</evidence>
<feature type="compositionally biased region" description="Polar residues" evidence="9">
    <location>
        <begin position="292"/>
        <end position="303"/>
    </location>
</feature>
<dbReference type="GO" id="GO:0005886">
    <property type="term" value="C:plasma membrane"/>
    <property type="evidence" value="ECO:0007669"/>
    <property type="project" value="InterPro"/>
</dbReference>
<dbReference type="InterPro" id="IPR029294">
    <property type="entry name" value="hSH3"/>
</dbReference>
<dbReference type="GeneID" id="111812982"/>
<keyword evidence="2" id="KW-0728">SH3 domain</keyword>
<feature type="domain" description="Helically-extended SH3" evidence="10">
    <location>
        <begin position="693"/>
        <end position="759"/>
    </location>
</feature>
<dbReference type="Gene3D" id="2.30.30.40">
    <property type="entry name" value="SH3 Domains"/>
    <property type="match status" value="1"/>
</dbReference>
<evidence type="ECO:0000256" key="3">
    <source>
        <dbReference type="ARBA" id="ARBA00022553"/>
    </source>
</evidence>
<evidence type="ECO:0000256" key="6">
    <source>
        <dbReference type="ARBA" id="ARBA00062840"/>
    </source>
</evidence>
<feature type="compositionally biased region" description="Pro residues" evidence="9">
    <location>
        <begin position="266"/>
        <end position="285"/>
    </location>
</feature>
<dbReference type="InParanoid" id="A0A6P6DEM8"/>
<evidence type="ECO:0000256" key="8">
    <source>
        <dbReference type="ARBA" id="ARBA00079345"/>
    </source>
</evidence>
<feature type="compositionally biased region" description="Pro residues" evidence="9">
    <location>
        <begin position="337"/>
        <end position="356"/>
    </location>
</feature>
<accession>A0A6P6DEM8</accession>
<dbReference type="InterPro" id="IPR043443">
    <property type="entry name" value="FYB1/2-like"/>
</dbReference>
<dbReference type="Proteomes" id="UP000515203">
    <property type="component" value="Unplaced"/>
</dbReference>
<evidence type="ECO:0000313" key="12">
    <source>
        <dbReference type="RefSeq" id="XP_023558441.1"/>
    </source>
</evidence>
<dbReference type="Pfam" id="PF14603">
    <property type="entry name" value="hSH3"/>
    <property type="match status" value="1"/>
</dbReference>
<dbReference type="GO" id="GO:0045121">
    <property type="term" value="C:membrane raft"/>
    <property type="evidence" value="ECO:0007669"/>
    <property type="project" value="UniProtKB-SubCell"/>
</dbReference>